<feature type="domain" description="TRAPPC10/Trs130 N-terminal" evidence="1">
    <location>
        <begin position="19"/>
        <end position="97"/>
    </location>
</feature>
<dbReference type="PANTHER" id="PTHR13251:SF3">
    <property type="entry name" value="TRAFFICKING PROTEIN PARTICLE COMPLEX SUBUNIT 10"/>
    <property type="match status" value="1"/>
</dbReference>
<evidence type="ECO:0000313" key="3">
    <source>
        <dbReference type="Proteomes" id="UP000030742"/>
    </source>
</evidence>
<dbReference type="InterPro" id="IPR056913">
    <property type="entry name" value="TRAPPC10/Trs130_N"/>
</dbReference>
<gene>
    <name evidence="2" type="ORF">D910_05105</name>
</gene>
<dbReference type="EMBL" id="KB631985">
    <property type="protein sequence ID" value="ERL87715.1"/>
    <property type="molecule type" value="Genomic_DNA"/>
</dbReference>
<dbReference type="GO" id="GO:1990071">
    <property type="term" value="C:TRAPPII protein complex"/>
    <property type="evidence" value="ECO:0007669"/>
    <property type="project" value="InterPro"/>
</dbReference>
<dbReference type="GO" id="GO:0006891">
    <property type="term" value="P:intra-Golgi vesicle-mediated transport"/>
    <property type="evidence" value="ECO:0007669"/>
    <property type="project" value="TreeGrafter"/>
</dbReference>
<dbReference type="STRING" id="77166.U4UCN3"/>
<dbReference type="OrthoDB" id="10256906at2759"/>
<dbReference type="InterPro" id="IPR045126">
    <property type="entry name" value="TRAPPC10/Trs130"/>
</dbReference>
<name>U4UCN3_DENPD</name>
<dbReference type="GO" id="GO:0034498">
    <property type="term" value="P:early endosome to Golgi transport"/>
    <property type="evidence" value="ECO:0007669"/>
    <property type="project" value="TreeGrafter"/>
</dbReference>
<sequence length="102" mass="11531">MNGTVDEEPNNLAQLGIDRRPIVTCAGELEVFSTVEENLSNALPKDTCEWRRSLGRPIKNVHVGANFVPFNVQSLPKCSQWDLIRQPLFHTYWTECTVSSTI</sequence>
<dbReference type="GO" id="GO:0005829">
    <property type="term" value="C:cytosol"/>
    <property type="evidence" value="ECO:0007669"/>
    <property type="project" value="GOC"/>
</dbReference>
<evidence type="ECO:0000313" key="2">
    <source>
        <dbReference type="EMBL" id="ERL87715.1"/>
    </source>
</evidence>
<accession>U4UCN3</accession>
<dbReference type="AlphaFoldDB" id="U4UCN3"/>
<dbReference type="PANTHER" id="PTHR13251">
    <property type="entry name" value="EPILEPSY HOLOPROSENCEPHALY CANDIDATE 1/TMEM1"/>
    <property type="match status" value="1"/>
</dbReference>
<proteinExistence type="predicted"/>
<organism evidence="2 3">
    <name type="scientific">Dendroctonus ponderosae</name>
    <name type="common">Mountain pine beetle</name>
    <dbReference type="NCBI Taxonomy" id="77166"/>
    <lineage>
        <taxon>Eukaryota</taxon>
        <taxon>Metazoa</taxon>
        <taxon>Ecdysozoa</taxon>
        <taxon>Arthropoda</taxon>
        <taxon>Hexapoda</taxon>
        <taxon>Insecta</taxon>
        <taxon>Pterygota</taxon>
        <taxon>Neoptera</taxon>
        <taxon>Endopterygota</taxon>
        <taxon>Coleoptera</taxon>
        <taxon>Polyphaga</taxon>
        <taxon>Cucujiformia</taxon>
        <taxon>Curculionidae</taxon>
        <taxon>Scolytinae</taxon>
        <taxon>Dendroctonus</taxon>
    </lineage>
</organism>
<dbReference type="Proteomes" id="UP000030742">
    <property type="component" value="Unassembled WGS sequence"/>
</dbReference>
<reference evidence="2 3" key="1">
    <citation type="journal article" date="2013" name="Genome Biol.">
        <title>Draft genome of the mountain pine beetle, Dendroctonus ponderosae Hopkins, a major forest pest.</title>
        <authorList>
            <person name="Keeling C.I."/>
            <person name="Yuen M.M."/>
            <person name="Liao N.Y."/>
            <person name="Docking T.R."/>
            <person name="Chan S.K."/>
            <person name="Taylor G.A."/>
            <person name="Palmquist D.L."/>
            <person name="Jackman S.D."/>
            <person name="Nguyen A."/>
            <person name="Li M."/>
            <person name="Henderson H."/>
            <person name="Janes J.K."/>
            <person name="Zhao Y."/>
            <person name="Pandoh P."/>
            <person name="Moore R."/>
            <person name="Sperling F.A."/>
            <person name="Huber D.P."/>
            <person name="Birol I."/>
            <person name="Jones S.J."/>
            <person name="Bohlmann J."/>
        </authorList>
    </citation>
    <scope>NUCLEOTIDE SEQUENCE</scope>
</reference>
<evidence type="ECO:0000259" key="1">
    <source>
        <dbReference type="Pfam" id="PF23036"/>
    </source>
</evidence>
<dbReference type="Pfam" id="PF23036">
    <property type="entry name" value="TRAPPC10_1st"/>
    <property type="match status" value="1"/>
</dbReference>
<protein>
    <recommendedName>
        <fullName evidence="1">TRAPPC10/Trs130 N-terminal domain-containing protein</fullName>
    </recommendedName>
</protein>